<dbReference type="Pfam" id="PF00378">
    <property type="entry name" value="ECH_1"/>
    <property type="match status" value="1"/>
</dbReference>
<evidence type="ECO:0000256" key="2">
    <source>
        <dbReference type="ARBA" id="ARBA00023239"/>
    </source>
</evidence>
<dbReference type="Proteomes" id="UP001501302">
    <property type="component" value="Unassembled WGS sequence"/>
</dbReference>
<dbReference type="RefSeq" id="WP_345192000.1">
    <property type="nucleotide sequence ID" value="NZ_BAABJJ010000030.1"/>
</dbReference>
<dbReference type="InterPro" id="IPR014748">
    <property type="entry name" value="Enoyl-CoA_hydra_C"/>
</dbReference>
<proteinExistence type="inferred from homology"/>
<sequence length="254" mass="28046">MFEFKKENRLGVISLNKAPANSYDVHFFKEFIDLLDEVEKDSGIAVVLIKSAIPKFFCAGADIKVFSQNTPAQNKEMVVMANKTAEKIATSSKIIVAFLNGHTLGGGLELAMACDIRIASNKQFLLGLPEVNLGLMPGNGGIPKLVQLIGNSRALELLVSGDTFSSEEAFNYGLVTKLFKENESEKMALNYAEKLSNGPKKAMSAIKKTIREGFGMNLIDFLNLEKTNVDQLYKTFDAKEGFQAFLEKRKPNFE</sequence>
<accession>A0ABP9GLZ2</accession>
<keyword evidence="5" id="KW-1185">Reference proteome</keyword>
<evidence type="ECO:0000256" key="1">
    <source>
        <dbReference type="ARBA" id="ARBA00005254"/>
    </source>
</evidence>
<dbReference type="InterPro" id="IPR018376">
    <property type="entry name" value="Enoyl-CoA_hyd/isom_CS"/>
</dbReference>
<evidence type="ECO:0000313" key="4">
    <source>
        <dbReference type="EMBL" id="GAA4947370.1"/>
    </source>
</evidence>
<comment type="similarity">
    <text evidence="1 3">Belongs to the enoyl-CoA hydratase/isomerase family.</text>
</comment>
<dbReference type="Gene3D" id="3.90.226.10">
    <property type="entry name" value="2-enoyl-CoA Hydratase, Chain A, domain 1"/>
    <property type="match status" value="1"/>
</dbReference>
<dbReference type="PANTHER" id="PTHR11941">
    <property type="entry name" value="ENOYL-COA HYDRATASE-RELATED"/>
    <property type="match status" value="1"/>
</dbReference>
<reference evidence="5" key="1">
    <citation type="journal article" date="2019" name="Int. J. Syst. Evol. Microbiol.">
        <title>The Global Catalogue of Microorganisms (GCM) 10K type strain sequencing project: providing services to taxonomists for standard genome sequencing and annotation.</title>
        <authorList>
            <consortium name="The Broad Institute Genomics Platform"/>
            <consortium name="The Broad Institute Genome Sequencing Center for Infectious Disease"/>
            <person name="Wu L."/>
            <person name="Ma J."/>
        </authorList>
    </citation>
    <scope>NUCLEOTIDE SEQUENCE [LARGE SCALE GENOMIC DNA]</scope>
    <source>
        <strain evidence="5">JCM 18285</strain>
    </source>
</reference>
<organism evidence="4 5">
    <name type="scientific">Algibacter agarivorans</name>
    <dbReference type="NCBI Taxonomy" id="1109741"/>
    <lineage>
        <taxon>Bacteria</taxon>
        <taxon>Pseudomonadati</taxon>
        <taxon>Bacteroidota</taxon>
        <taxon>Flavobacteriia</taxon>
        <taxon>Flavobacteriales</taxon>
        <taxon>Flavobacteriaceae</taxon>
        <taxon>Algibacter</taxon>
    </lineage>
</organism>
<dbReference type="PROSITE" id="PS00166">
    <property type="entry name" value="ENOYL_COA_HYDRATASE"/>
    <property type="match status" value="1"/>
</dbReference>
<comment type="caution">
    <text evidence="4">The sequence shown here is derived from an EMBL/GenBank/DDBJ whole genome shotgun (WGS) entry which is preliminary data.</text>
</comment>
<name>A0ABP9GLZ2_9FLAO</name>
<evidence type="ECO:0000256" key="3">
    <source>
        <dbReference type="RuleBase" id="RU003707"/>
    </source>
</evidence>
<dbReference type="PANTHER" id="PTHR11941:SF54">
    <property type="entry name" value="ENOYL-COA HYDRATASE, MITOCHONDRIAL"/>
    <property type="match status" value="1"/>
</dbReference>
<gene>
    <name evidence="4" type="ORF">GCM10023314_20850</name>
</gene>
<protein>
    <submittedName>
        <fullName evidence="4">Enoyl-CoA hydratase</fullName>
    </submittedName>
</protein>
<dbReference type="SUPFAM" id="SSF52096">
    <property type="entry name" value="ClpP/crotonase"/>
    <property type="match status" value="1"/>
</dbReference>
<keyword evidence="2" id="KW-0456">Lyase</keyword>
<dbReference type="InterPro" id="IPR029045">
    <property type="entry name" value="ClpP/crotonase-like_dom_sf"/>
</dbReference>
<dbReference type="CDD" id="cd06558">
    <property type="entry name" value="crotonase-like"/>
    <property type="match status" value="1"/>
</dbReference>
<evidence type="ECO:0000313" key="5">
    <source>
        <dbReference type="Proteomes" id="UP001501302"/>
    </source>
</evidence>
<dbReference type="EMBL" id="BAABJJ010000030">
    <property type="protein sequence ID" value="GAA4947370.1"/>
    <property type="molecule type" value="Genomic_DNA"/>
</dbReference>
<dbReference type="InterPro" id="IPR001753">
    <property type="entry name" value="Enoyl-CoA_hydra/iso"/>
</dbReference>
<dbReference type="Gene3D" id="1.10.12.10">
    <property type="entry name" value="Lyase 2-enoyl-coa Hydratase, Chain A, domain 2"/>
    <property type="match status" value="1"/>
</dbReference>